<name>A0A0F3IMD1_9GAMM</name>
<dbReference type="InterPro" id="IPR054514">
    <property type="entry name" value="RhiE-like_linker"/>
</dbReference>
<dbReference type="Pfam" id="PF22336">
    <property type="entry name" value="RhiE-like_linker"/>
    <property type="match status" value="1"/>
</dbReference>
<dbReference type="PANTHER" id="PTHR43775:SF37">
    <property type="entry name" value="SI:DKEY-61P9.11"/>
    <property type="match status" value="1"/>
</dbReference>
<dbReference type="Gene3D" id="1.10.1240.100">
    <property type="match status" value="1"/>
</dbReference>
<reference evidence="6" key="1">
    <citation type="submission" date="2015-03" db="EMBL/GenBank/DDBJ databases">
        <title>Draft genome sequence of a novel methanotroph (Sn10-6) isolated from flooded ricefield rhizosphere in India.</title>
        <authorList>
            <person name="Pandit P.S."/>
            <person name="Pore S.D."/>
            <person name="Arora P."/>
            <person name="Kapse N.G."/>
            <person name="Dhakephalkar P.K."/>
            <person name="Rahalkar M.C."/>
        </authorList>
    </citation>
    <scope>NUCLEOTIDE SEQUENCE [LARGE SCALE GENOMIC DNA]</scope>
    <source>
        <strain evidence="6">Sn10-6</strain>
    </source>
</reference>
<dbReference type="PATRIC" id="fig|1632867.3.peg.5695"/>
<dbReference type="EMBL" id="LAJX01000092">
    <property type="protein sequence ID" value="KJV06714.1"/>
    <property type="molecule type" value="Genomic_DNA"/>
</dbReference>
<dbReference type="PANTHER" id="PTHR43775">
    <property type="entry name" value="FATTY ACID SYNTHASE"/>
    <property type="match status" value="1"/>
</dbReference>
<dbReference type="InterPro" id="IPR016039">
    <property type="entry name" value="Thiolase-like"/>
</dbReference>
<dbReference type="InterPro" id="IPR014031">
    <property type="entry name" value="Ketoacyl_synth_C"/>
</dbReference>
<gene>
    <name evidence="5" type="ORF">VZ94_09430</name>
</gene>
<evidence type="ECO:0000256" key="3">
    <source>
        <dbReference type="ARBA" id="ARBA00022737"/>
    </source>
</evidence>
<evidence type="ECO:0000313" key="5">
    <source>
        <dbReference type="EMBL" id="KJV06714.1"/>
    </source>
</evidence>
<keyword evidence="6" id="KW-1185">Reference proteome</keyword>
<dbReference type="GO" id="GO:0071770">
    <property type="term" value="P:DIM/DIP cell wall layer assembly"/>
    <property type="evidence" value="ECO:0007669"/>
    <property type="project" value="TreeGrafter"/>
</dbReference>
<keyword evidence="2" id="KW-0597">Phosphoprotein</keyword>
<dbReference type="GO" id="GO:0006633">
    <property type="term" value="P:fatty acid biosynthetic process"/>
    <property type="evidence" value="ECO:0007669"/>
    <property type="project" value="TreeGrafter"/>
</dbReference>
<dbReference type="RefSeq" id="WP_045779038.1">
    <property type="nucleotide sequence ID" value="NZ_LAJX01000092.1"/>
</dbReference>
<proteinExistence type="predicted"/>
<protein>
    <recommendedName>
        <fullName evidence="4">Ketosynthase family 3 (KS3) domain-containing protein</fullName>
    </recommendedName>
</protein>
<dbReference type="AlphaFoldDB" id="A0A0F3IMD1"/>
<comment type="caution">
    <text evidence="5">The sequence shown here is derived from an EMBL/GenBank/DDBJ whole genome shotgun (WGS) entry which is preliminary data.</text>
</comment>
<evidence type="ECO:0000256" key="2">
    <source>
        <dbReference type="ARBA" id="ARBA00022553"/>
    </source>
</evidence>
<dbReference type="PROSITE" id="PS52004">
    <property type="entry name" value="KS3_2"/>
    <property type="match status" value="1"/>
</dbReference>
<dbReference type="CDD" id="cd00833">
    <property type="entry name" value="PKS"/>
    <property type="match status" value="1"/>
</dbReference>
<dbReference type="SUPFAM" id="SSF53901">
    <property type="entry name" value="Thiolase-like"/>
    <property type="match status" value="1"/>
</dbReference>
<dbReference type="Pfam" id="PF02801">
    <property type="entry name" value="Ketoacyl-synt_C"/>
    <property type="match status" value="1"/>
</dbReference>
<organism evidence="5 6">
    <name type="scientific">Methylocucumis oryzae</name>
    <dbReference type="NCBI Taxonomy" id="1632867"/>
    <lineage>
        <taxon>Bacteria</taxon>
        <taxon>Pseudomonadati</taxon>
        <taxon>Pseudomonadota</taxon>
        <taxon>Gammaproteobacteria</taxon>
        <taxon>Methylococcales</taxon>
        <taxon>Methylococcaceae</taxon>
        <taxon>Methylocucumis</taxon>
    </lineage>
</organism>
<dbReference type="InterPro" id="IPR020841">
    <property type="entry name" value="PKS_Beta-ketoAc_synthase_dom"/>
</dbReference>
<dbReference type="Gene3D" id="3.40.47.10">
    <property type="match status" value="1"/>
</dbReference>
<accession>A0A0F3IMD1</accession>
<evidence type="ECO:0000259" key="4">
    <source>
        <dbReference type="PROSITE" id="PS52004"/>
    </source>
</evidence>
<evidence type="ECO:0000256" key="1">
    <source>
        <dbReference type="ARBA" id="ARBA00022450"/>
    </source>
</evidence>
<keyword evidence="3" id="KW-0677">Repeat</keyword>
<dbReference type="Proteomes" id="UP000033684">
    <property type="component" value="Unassembled WGS sequence"/>
</dbReference>
<feature type="domain" description="Ketosynthase family 3 (KS3)" evidence="4">
    <location>
        <begin position="1"/>
        <end position="134"/>
    </location>
</feature>
<keyword evidence="1" id="KW-0596">Phosphopantetheine</keyword>
<reference evidence="5 6" key="2">
    <citation type="journal article" date="2016" name="Microb. Ecol.">
        <title>Genome Characteristics of a Novel Type I Methanotroph (Sn10-6) Isolated from a Flooded Indian Rice Field.</title>
        <authorList>
            <person name="Rahalkar M.C."/>
            <person name="Pandit P.S."/>
            <person name="Dhakephalkar P.K."/>
            <person name="Pore S."/>
            <person name="Arora P."/>
            <person name="Kapse N."/>
        </authorList>
    </citation>
    <scope>NUCLEOTIDE SEQUENCE [LARGE SCALE GENOMIC DNA]</scope>
    <source>
        <strain evidence="5 6">Sn10-6</strain>
    </source>
</reference>
<dbReference type="GO" id="GO:0005886">
    <property type="term" value="C:plasma membrane"/>
    <property type="evidence" value="ECO:0007669"/>
    <property type="project" value="TreeGrafter"/>
</dbReference>
<sequence length="231" mass="24548">AGLSADAISYVETHGTGTPLGDPIEITGLCKAFGDIKQRCPIGSVKSNIGHCEAAAGIAAVTKVLLQLQHGQIAPSLHAQALNPHIDFAATPFVVNQTLCDWQTRIINGKPEPKSAGISSFGAGGSNAHIIIQEWLAVTPQTTNHPALIVLSAKDEAHLQILALNLVNHIAQQQHELALVDLAYTLQVGRVAMAQRLGFMADSIEQVVSVLQAWLDGKANKCRVNRIDPMP</sequence>
<dbReference type="GO" id="GO:0004312">
    <property type="term" value="F:fatty acid synthase activity"/>
    <property type="evidence" value="ECO:0007669"/>
    <property type="project" value="TreeGrafter"/>
</dbReference>
<dbReference type="InterPro" id="IPR050091">
    <property type="entry name" value="PKS_NRPS_Biosynth_Enz"/>
</dbReference>
<dbReference type="SMART" id="SM00825">
    <property type="entry name" value="PKS_KS"/>
    <property type="match status" value="1"/>
</dbReference>
<evidence type="ECO:0000313" key="6">
    <source>
        <dbReference type="Proteomes" id="UP000033684"/>
    </source>
</evidence>
<feature type="non-terminal residue" evidence="5">
    <location>
        <position position="1"/>
    </location>
</feature>
<dbReference type="GO" id="GO:0005737">
    <property type="term" value="C:cytoplasm"/>
    <property type="evidence" value="ECO:0007669"/>
    <property type="project" value="TreeGrafter"/>
</dbReference>